<sequence>LFRCQAHRPPPLRAIELVACLLSATPSLSARLPDLHRRGRGRAGVERKRGKATTGRGAATSSSSPPPLFLAPGERNVEHRRGFLPTATPVAAHFLRLSAATSLPSAGRERIKERERRDGK</sequence>
<name>A0A0P0VGS8_ORYSJ</name>
<reference evidence="2 3" key="3">
    <citation type="journal article" date="2013" name="Rice">
        <title>Improvement of the Oryza sativa Nipponbare reference genome using next generation sequence and optical map data.</title>
        <authorList>
            <person name="Kawahara Y."/>
            <person name="de la Bastide M."/>
            <person name="Hamilton J.P."/>
            <person name="Kanamori H."/>
            <person name="McCombie W.R."/>
            <person name="Ouyang S."/>
            <person name="Schwartz D.C."/>
            <person name="Tanaka T."/>
            <person name="Wu J."/>
            <person name="Zhou S."/>
            <person name="Childs K.L."/>
            <person name="Davidson R.M."/>
            <person name="Lin H."/>
            <person name="Quesada-Ocampo L."/>
            <person name="Vaillancourt B."/>
            <person name="Sakai H."/>
            <person name="Lee S.S."/>
            <person name="Kim J."/>
            <person name="Numa H."/>
            <person name="Itoh T."/>
            <person name="Buell C.R."/>
            <person name="Matsumoto T."/>
        </authorList>
    </citation>
    <scope>NUCLEOTIDE SEQUENCE [LARGE SCALE GENOMIC DNA]</scope>
    <source>
        <strain evidence="3">cv. Nipponbare</strain>
    </source>
</reference>
<evidence type="ECO:0000313" key="3">
    <source>
        <dbReference type="Proteomes" id="UP000059680"/>
    </source>
</evidence>
<dbReference type="Proteomes" id="UP000059680">
    <property type="component" value="Chromosome 2"/>
</dbReference>
<dbReference type="Gramene" id="Os02t0226400-01">
    <property type="protein sequence ID" value="Os02t0226400-01"/>
    <property type="gene ID" value="Os02g0226400"/>
</dbReference>
<organism evidence="2 3">
    <name type="scientific">Oryza sativa subsp. japonica</name>
    <name type="common">Rice</name>
    <dbReference type="NCBI Taxonomy" id="39947"/>
    <lineage>
        <taxon>Eukaryota</taxon>
        <taxon>Viridiplantae</taxon>
        <taxon>Streptophyta</taxon>
        <taxon>Embryophyta</taxon>
        <taxon>Tracheophyta</taxon>
        <taxon>Spermatophyta</taxon>
        <taxon>Magnoliopsida</taxon>
        <taxon>Liliopsida</taxon>
        <taxon>Poales</taxon>
        <taxon>Poaceae</taxon>
        <taxon>BOP clade</taxon>
        <taxon>Oryzoideae</taxon>
        <taxon>Oryzeae</taxon>
        <taxon>Oryzinae</taxon>
        <taxon>Oryza</taxon>
        <taxon>Oryza sativa</taxon>
    </lineage>
</organism>
<gene>
    <name evidence="2" type="ordered locus">Os02g0226400</name>
    <name evidence="2" type="ORF">OSNPB_020226400</name>
</gene>
<dbReference type="PaxDb" id="39947-A0A0P0VGS8"/>
<feature type="region of interest" description="Disordered" evidence="1">
    <location>
        <begin position="31"/>
        <end position="73"/>
    </location>
</feature>
<accession>A0A0P0VGS8</accession>
<evidence type="ECO:0000256" key="1">
    <source>
        <dbReference type="SAM" id="MobiDB-lite"/>
    </source>
</evidence>
<reference evidence="2 3" key="2">
    <citation type="journal article" date="2013" name="Plant Cell Physiol.">
        <title>Rice Annotation Project Database (RAP-DB): an integrative and interactive database for rice genomics.</title>
        <authorList>
            <person name="Sakai H."/>
            <person name="Lee S.S."/>
            <person name="Tanaka T."/>
            <person name="Numa H."/>
            <person name="Kim J."/>
            <person name="Kawahara Y."/>
            <person name="Wakimoto H."/>
            <person name="Yang C.C."/>
            <person name="Iwamoto M."/>
            <person name="Abe T."/>
            <person name="Yamada Y."/>
            <person name="Muto A."/>
            <person name="Inokuchi H."/>
            <person name="Ikemura T."/>
            <person name="Matsumoto T."/>
            <person name="Sasaki T."/>
            <person name="Itoh T."/>
        </authorList>
    </citation>
    <scope>NUCLEOTIDE SEQUENCE [LARGE SCALE GENOMIC DNA]</scope>
    <source>
        <strain evidence="3">cv. Nipponbare</strain>
    </source>
</reference>
<evidence type="ECO:0000313" key="2">
    <source>
        <dbReference type="EMBL" id="BAS77739.1"/>
    </source>
</evidence>
<protein>
    <submittedName>
        <fullName evidence="2">Os02g0226400 protein</fullName>
    </submittedName>
</protein>
<dbReference type="EMBL" id="AP014958">
    <property type="protein sequence ID" value="BAS77739.1"/>
    <property type="molecule type" value="Genomic_DNA"/>
</dbReference>
<reference evidence="3" key="1">
    <citation type="journal article" date="2005" name="Nature">
        <title>The map-based sequence of the rice genome.</title>
        <authorList>
            <consortium name="International rice genome sequencing project (IRGSP)"/>
            <person name="Matsumoto T."/>
            <person name="Wu J."/>
            <person name="Kanamori H."/>
            <person name="Katayose Y."/>
            <person name="Fujisawa M."/>
            <person name="Namiki N."/>
            <person name="Mizuno H."/>
            <person name="Yamamoto K."/>
            <person name="Antonio B.A."/>
            <person name="Baba T."/>
            <person name="Sakata K."/>
            <person name="Nagamura Y."/>
            <person name="Aoki H."/>
            <person name="Arikawa K."/>
            <person name="Arita K."/>
            <person name="Bito T."/>
            <person name="Chiden Y."/>
            <person name="Fujitsuka N."/>
            <person name="Fukunaka R."/>
            <person name="Hamada M."/>
            <person name="Harada C."/>
            <person name="Hayashi A."/>
            <person name="Hijishita S."/>
            <person name="Honda M."/>
            <person name="Hosokawa S."/>
            <person name="Ichikawa Y."/>
            <person name="Idonuma A."/>
            <person name="Iijima M."/>
            <person name="Ikeda M."/>
            <person name="Ikeno M."/>
            <person name="Ito K."/>
            <person name="Ito S."/>
            <person name="Ito T."/>
            <person name="Ito Y."/>
            <person name="Ito Y."/>
            <person name="Iwabuchi A."/>
            <person name="Kamiya K."/>
            <person name="Karasawa W."/>
            <person name="Kurita K."/>
            <person name="Katagiri S."/>
            <person name="Kikuta A."/>
            <person name="Kobayashi H."/>
            <person name="Kobayashi N."/>
            <person name="Machita K."/>
            <person name="Maehara T."/>
            <person name="Masukawa M."/>
            <person name="Mizubayashi T."/>
            <person name="Mukai Y."/>
            <person name="Nagasaki H."/>
            <person name="Nagata Y."/>
            <person name="Naito S."/>
            <person name="Nakashima M."/>
            <person name="Nakama Y."/>
            <person name="Nakamichi Y."/>
            <person name="Nakamura M."/>
            <person name="Meguro A."/>
            <person name="Negishi M."/>
            <person name="Ohta I."/>
            <person name="Ohta T."/>
            <person name="Okamoto M."/>
            <person name="Ono N."/>
            <person name="Saji S."/>
            <person name="Sakaguchi M."/>
            <person name="Sakai K."/>
            <person name="Shibata M."/>
            <person name="Shimokawa T."/>
            <person name="Song J."/>
            <person name="Takazaki Y."/>
            <person name="Terasawa K."/>
            <person name="Tsugane M."/>
            <person name="Tsuji K."/>
            <person name="Ueda S."/>
            <person name="Waki K."/>
            <person name="Yamagata H."/>
            <person name="Yamamoto M."/>
            <person name="Yamamoto S."/>
            <person name="Yamane H."/>
            <person name="Yoshiki S."/>
            <person name="Yoshihara R."/>
            <person name="Yukawa K."/>
            <person name="Zhong H."/>
            <person name="Yano M."/>
            <person name="Yuan Q."/>
            <person name="Ouyang S."/>
            <person name="Liu J."/>
            <person name="Jones K.M."/>
            <person name="Gansberger K."/>
            <person name="Moffat K."/>
            <person name="Hill J."/>
            <person name="Bera J."/>
            <person name="Fadrosh D."/>
            <person name="Jin S."/>
            <person name="Johri S."/>
            <person name="Kim M."/>
            <person name="Overton L."/>
            <person name="Reardon M."/>
            <person name="Tsitrin T."/>
            <person name="Vuong H."/>
            <person name="Weaver B."/>
            <person name="Ciecko A."/>
            <person name="Tallon L."/>
            <person name="Jackson J."/>
            <person name="Pai G."/>
            <person name="Aken S.V."/>
            <person name="Utterback T."/>
            <person name="Reidmuller S."/>
            <person name="Feldblyum T."/>
            <person name="Hsiao J."/>
            <person name="Zismann V."/>
            <person name="Iobst S."/>
            <person name="de Vazeille A.R."/>
            <person name="Buell C.R."/>
            <person name="Ying K."/>
            <person name="Li Y."/>
            <person name="Lu T."/>
            <person name="Huang Y."/>
            <person name="Zhao Q."/>
            <person name="Feng Q."/>
            <person name="Zhang L."/>
            <person name="Zhu J."/>
            <person name="Weng Q."/>
            <person name="Mu J."/>
            <person name="Lu Y."/>
            <person name="Fan D."/>
            <person name="Liu Y."/>
            <person name="Guan J."/>
            <person name="Zhang Y."/>
            <person name="Yu S."/>
            <person name="Liu X."/>
            <person name="Zhang Y."/>
            <person name="Hong G."/>
            <person name="Han B."/>
            <person name="Choisne N."/>
            <person name="Demange N."/>
            <person name="Orjeda G."/>
            <person name="Samain S."/>
            <person name="Cattolico L."/>
            <person name="Pelletier E."/>
            <person name="Couloux A."/>
            <person name="Segurens B."/>
            <person name="Wincker P."/>
            <person name="D'Hont A."/>
            <person name="Scarpelli C."/>
            <person name="Weissenbach J."/>
            <person name="Salanoubat M."/>
            <person name="Quetier F."/>
            <person name="Yu Y."/>
            <person name="Kim H.R."/>
            <person name="Rambo T."/>
            <person name="Currie J."/>
            <person name="Collura K."/>
            <person name="Luo M."/>
            <person name="Yang T."/>
            <person name="Ammiraju J.S.S."/>
            <person name="Engler F."/>
            <person name="Soderlund C."/>
            <person name="Wing R.A."/>
            <person name="Palmer L.E."/>
            <person name="de la Bastide M."/>
            <person name="Spiegel L."/>
            <person name="Nascimento L."/>
            <person name="Zutavern T."/>
            <person name="O'Shaughnessy A."/>
            <person name="Dike S."/>
            <person name="Dedhia N."/>
            <person name="Preston R."/>
            <person name="Balija V."/>
            <person name="McCombie W.R."/>
            <person name="Chow T."/>
            <person name="Chen H."/>
            <person name="Chung M."/>
            <person name="Chen C."/>
            <person name="Shaw J."/>
            <person name="Wu H."/>
            <person name="Hsiao K."/>
            <person name="Chao Y."/>
            <person name="Chu M."/>
            <person name="Cheng C."/>
            <person name="Hour A."/>
            <person name="Lee P."/>
            <person name="Lin S."/>
            <person name="Lin Y."/>
            <person name="Liou J."/>
            <person name="Liu S."/>
            <person name="Hsing Y."/>
            <person name="Raghuvanshi S."/>
            <person name="Mohanty A."/>
            <person name="Bharti A.K."/>
            <person name="Gaur A."/>
            <person name="Gupta V."/>
            <person name="Kumar D."/>
            <person name="Ravi V."/>
            <person name="Vij S."/>
            <person name="Kapur A."/>
            <person name="Khurana P."/>
            <person name="Khurana P."/>
            <person name="Khurana J.P."/>
            <person name="Tyagi A.K."/>
            <person name="Gaikwad K."/>
            <person name="Singh A."/>
            <person name="Dalal V."/>
            <person name="Srivastava S."/>
            <person name="Dixit A."/>
            <person name="Pal A.K."/>
            <person name="Ghazi I.A."/>
            <person name="Yadav M."/>
            <person name="Pandit A."/>
            <person name="Bhargava A."/>
            <person name="Sureshbabu K."/>
            <person name="Batra K."/>
            <person name="Sharma T.R."/>
            <person name="Mohapatra T."/>
            <person name="Singh N.K."/>
            <person name="Messing J."/>
            <person name="Nelson A.B."/>
            <person name="Fuks G."/>
            <person name="Kavchok S."/>
            <person name="Keizer G."/>
            <person name="Linton E."/>
            <person name="Llaca V."/>
            <person name="Song R."/>
            <person name="Tanyolac B."/>
            <person name="Young S."/>
            <person name="Ho-Il K."/>
            <person name="Hahn J.H."/>
            <person name="Sangsakoo G."/>
            <person name="Vanavichit A."/>
            <person name="de Mattos Luiz.A.T."/>
            <person name="Zimmer P.D."/>
            <person name="Malone G."/>
            <person name="Dellagostin O."/>
            <person name="de Oliveira A.C."/>
            <person name="Bevan M."/>
            <person name="Bancroft I."/>
            <person name="Minx P."/>
            <person name="Cordum H."/>
            <person name="Wilson R."/>
            <person name="Cheng Z."/>
            <person name="Jin W."/>
            <person name="Jiang J."/>
            <person name="Leong S.A."/>
            <person name="Iwama H."/>
            <person name="Gojobori T."/>
            <person name="Itoh T."/>
            <person name="Niimura Y."/>
            <person name="Fujii Y."/>
            <person name="Habara T."/>
            <person name="Sakai H."/>
            <person name="Sato Y."/>
            <person name="Wilson G."/>
            <person name="Kumar K."/>
            <person name="McCouch S."/>
            <person name="Juretic N."/>
            <person name="Hoen D."/>
            <person name="Wright S."/>
            <person name="Bruskiewich R."/>
            <person name="Bureau T."/>
            <person name="Miyao A."/>
            <person name="Hirochika H."/>
            <person name="Nishikawa T."/>
            <person name="Kadowaki K."/>
            <person name="Sugiura M."/>
            <person name="Burr B."/>
            <person name="Sasaki T."/>
        </authorList>
    </citation>
    <scope>NUCLEOTIDE SEQUENCE [LARGE SCALE GENOMIC DNA]</scope>
    <source>
        <strain evidence="3">cv. Nipponbare</strain>
    </source>
</reference>
<feature type="compositionally biased region" description="Low complexity" evidence="1">
    <location>
        <begin position="52"/>
        <end position="63"/>
    </location>
</feature>
<keyword evidence="3" id="KW-1185">Reference proteome</keyword>
<feature type="non-terminal residue" evidence="2">
    <location>
        <position position="1"/>
    </location>
</feature>
<dbReference type="InParanoid" id="A0A0P0VGS8"/>
<proteinExistence type="predicted"/>
<dbReference type="AlphaFoldDB" id="A0A0P0VGS8"/>